<name>A0A649VMZ0_9CAUD</name>
<dbReference type="GeneID" id="63026849"/>
<gene>
    <name evidence="1" type="primary">83</name>
    <name evidence="1" type="ORF">SEA_LEONARD_83</name>
</gene>
<evidence type="ECO:0000313" key="2">
    <source>
        <dbReference type="Proteomes" id="UP000422378"/>
    </source>
</evidence>
<protein>
    <submittedName>
        <fullName evidence="1">Uncharacterized protein</fullName>
    </submittedName>
</protein>
<accession>A0A649VMZ0</accession>
<reference evidence="1 2" key="1">
    <citation type="submission" date="2019-10" db="EMBL/GenBank/DDBJ databases">
        <authorList>
            <person name="Case Z.W."/>
            <person name="Garlena R.A."/>
            <person name="Russell D.A."/>
            <person name="Pope W.H."/>
            <person name="Jacobs-Sera D."/>
            <person name="Hatfull G.F."/>
        </authorList>
    </citation>
    <scope>NUCLEOTIDE SEQUENCE [LARGE SCALE GENOMIC DNA]</scope>
</reference>
<organism evidence="1 2">
    <name type="scientific">Gordonia phage Leonard</name>
    <dbReference type="NCBI Taxonomy" id="2656539"/>
    <lineage>
        <taxon>Viruses</taxon>
        <taxon>Duplodnaviria</taxon>
        <taxon>Heunggongvirae</taxon>
        <taxon>Uroviricota</taxon>
        <taxon>Caudoviricetes</taxon>
        <taxon>Stackebrandtviridae</taxon>
        <taxon>Schenleyvirinae</taxon>
        <taxon>Leonardvirus</taxon>
        <taxon>Leonardvirus leonard</taxon>
    </lineage>
</organism>
<keyword evidence="2" id="KW-1185">Reference proteome</keyword>
<sequence>MTDPNPARGWLRLCNPIATQRPPSPGSVPEVVLSVPPLETLLINDDWAQSARVGRIAISRTDGTLRETIELAAPNDLDPDFLVFLAHPNRLYVRPRYGVPFVGEWLPDMPTREIAEAEHRIGRRIRKARR</sequence>
<dbReference type="EMBL" id="MN586026">
    <property type="protein sequence ID" value="QGJ93445.1"/>
    <property type="molecule type" value="Genomic_DNA"/>
</dbReference>
<evidence type="ECO:0000313" key="1">
    <source>
        <dbReference type="EMBL" id="QGJ93445.1"/>
    </source>
</evidence>
<dbReference type="Proteomes" id="UP000422378">
    <property type="component" value="Segment"/>
</dbReference>
<proteinExistence type="predicted"/>
<dbReference type="KEGG" id="vg:63026849"/>
<dbReference type="RefSeq" id="YP_010002302.1">
    <property type="nucleotide sequence ID" value="NC_053242.1"/>
</dbReference>